<keyword evidence="4" id="KW-1185">Reference proteome</keyword>
<feature type="region of interest" description="Disordered" evidence="2">
    <location>
        <begin position="263"/>
        <end position="301"/>
    </location>
</feature>
<comment type="caution">
    <text evidence="3">The sequence shown here is derived from an EMBL/GenBank/DDBJ whole genome shotgun (WGS) entry which is preliminary data.</text>
</comment>
<evidence type="ECO:0000313" key="4">
    <source>
        <dbReference type="Proteomes" id="UP000239899"/>
    </source>
</evidence>
<reference evidence="3 4" key="1">
    <citation type="journal article" date="2018" name="Plant J.">
        <title>Genome sequences of Chlorella sorokiniana UTEX 1602 and Micractinium conductrix SAG 241.80: implications to maltose excretion by a green alga.</title>
        <authorList>
            <person name="Arriola M.B."/>
            <person name="Velmurugan N."/>
            <person name="Zhang Y."/>
            <person name="Plunkett M.H."/>
            <person name="Hondzo H."/>
            <person name="Barney B.M."/>
        </authorList>
    </citation>
    <scope>NUCLEOTIDE SEQUENCE [LARGE SCALE GENOMIC DNA]</scope>
    <source>
        <strain evidence="4">UTEX 1602</strain>
    </source>
</reference>
<evidence type="ECO:0000256" key="1">
    <source>
        <dbReference type="SAM" id="Coils"/>
    </source>
</evidence>
<proteinExistence type="predicted"/>
<evidence type="ECO:0000313" key="3">
    <source>
        <dbReference type="EMBL" id="PRW58815.1"/>
    </source>
</evidence>
<feature type="region of interest" description="Disordered" evidence="2">
    <location>
        <begin position="176"/>
        <end position="227"/>
    </location>
</feature>
<dbReference type="OrthoDB" id="10682451at2759"/>
<evidence type="ECO:0000256" key="2">
    <source>
        <dbReference type="SAM" id="MobiDB-lite"/>
    </source>
</evidence>
<feature type="compositionally biased region" description="Low complexity" evidence="2">
    <location>
        <begin position="396"/>
        <end position="406"/>
    </location>
</feature>
<feature type="compositionally biased region" description="Low complexity" evidence="2">
    <location>
        <begin position="217"/>
        <end position="227"/>
    </location>
</feature>
<gene>
    <name evidence="3" type="ORF">C2E21_2165</name>
</gene>
<sequence length="622" mass="66843">MDAFLSVDPDMQTRVLEKYAQHVQECWQAQLVQPQPGQHWQQPGCLWQGDDWGMPLQRHQLFEQALPCMPAPKRLQHREASPLVDPGRQQLEASGSLPLSGQLTTLAHPGVGLGQQLEGFSGPESPEHAGSLADLPSLGSLPPLGSPLIAAAVPAADVPINVAHFAACRVPPPVQHQLKQQAQQQQRTMQPPSQESCAGFHQPLQGGPLARDGASTQPPAAQPRQPASITSLERLQAAADPEEPEDQVQHMLSLARELGLLSASEPSSPAGGQPSWAPLMARCTPPPPGPYQRPSHQQPGESELLRQFSGQLDLPLMDTAPAAGPAELLAPQVLQPALEGQMPTAPQVQLRPAGRPSPQPQQRPSSAQRPSPGPGAAHAAEGAPALLTPAAVPHLQRPQQQQPAQQQRKEKKGAKSKQEQKAKQLQLKQKALKKKQGGKPAGRKPAAASPAQPKRASGSPVQQLLLDAGMDGFAEAMATELRRHFSERQAAEAAARHSEQRRLLQEAQAQQRRQLELAQQAQLLQLERAQLLWQSRRAAELRPAAPRQLPASPQLERQTSQALLLAREPVAQPPLGQRTLSAQLSAEELLVAQRAAHQMWAHAATRLVGRAGSVEPGSLPLA</sequence>
<feature type="compositionally biased region" description="Low complexity" evidence="2">
    <location>
        <begin position="176"/>
        <end position="194"/>
    </location>
</feature>
<feature type="region of interest" description="Disordered" evidence="2">
    <location>
        <begin position="340"/>
        <end position="380"/>
    </location>
</feature>
<feature type="compositionally biased region" description="Low complexity" evidence="2">
    <location>
        <begin position="362"/>
        <end position="380"/>
    </location>
</feature>
<feature type="region of interest" description="Disordered" evidence="2">
    <location>
        <begin position="394"/>
        <end position="460"/>
    </location>
</feature>
<protein>
    <submittedName>
        <fullName evidence="3">Uncharacterized protein</fullName>
    </submittedName>
</protein>
<feature type="coiled-coil region" evidence="1">
    <location>
        <begin position="490"/>
        <end position="521"/>
    </location>
</feature>
<dbReference type="Proteomes" id="UP000239899">
    <property type="component" value="Unassembled WGS sequence"/>
</dbReference>
<dbReference type="AlphaFoldDB" id="A0A2P6TXM4"/>
<keyword evidence="1" id="KW-0175">Coiled coil</keyword>
<accession>A0A2P6TXM4</accession>
<name>A0A2P6TXM4_CHLSO</name>
<feature type="region of interest" description="Disordered" evidence="2">
    <location>
        <begin position="112"/>
        <end position="134"/>
    </location>
</feature>
<dbReference type="EMBL" id="LHPG02000004">
    <property type="protein sequence ID" value="PRW58815.1"/>
    <property type="molecule type" value="Genomic_DNA"/>
</dbReference>
<organism evidence="3 4">
    <name type="scientific">Chlorella sorokiniana</name>
    <name type="common">Freshwater green alga</name>
    <dbReference type="NCBI Taxonomy" id="3076"/>
    <lineage>
        <taxon>Eukaryota</taxon>
        <taxon>Viridiplantae</taxon>
        <taxon>Chlorophyta</taxon>
        <taxon>core chlorophytes</taxon>
        <taxon>Trebouxiophyceae</taxon>
        <taxon>Chlorellales</taxon>
        <taxon>Chlorellaceae</taxon>
        <taxon>Chlorella clade</taxon>
        <taxon>Chlorella</taxon>
    </lineage>
</organism>